<dbReference type="EMBL" id="JANPWB010000013">
    <property type="protein sequence ID" value="KAJ1103191.1"/>
    <property type="molecule type" value="Genomic_DNA"/>
</dbReference>
<comment type="caution">
    <text evidence="2">The sequence shown here is derived from an EMBL/GenBank/DDBJ whole genome shotgun (WGS) entry which is preliminary data.</text>
</comment>
<dbReference type="Proteomes" id="UP001066276">
    <property type="component" value="Chromosome 9"/>
</dbReference>
<sequence length="105" mass="11376">MDERTDGAQAGVAHPRPAQGPGTVPDARRSRAEPRERLFLLPLASGLYVSGAQAVSGAACLKKSFFTVLNQCSHDEERPQDNDSLTHEHLDVVSLIDLKQAPDGW</sequence>
<protein>
    <submittedName>
        <fullName evidence="2">Uncharacterized protein</fullName>
    </submittedName>
</protein>
<keyword evidence="3" id="KW-1185">Reference proteome</keyword>
<accession>A0AAV7MHC7</accession>
<evidence type="ECO:0000256" key="1">
    <source>
        <dbReference type="SAM" id="MobiDB-lite"/>
    </source>
</evidence>
<organism evidence="2 3">
    <name type="scientific">Pleurodeles waltl</name>
    <name type="common">Iberian ribbed newt</name>
    <dbReference type="NCBI Taxonomy" id="8319"/>
    <lineage>
        <taxon>Eukaryota</taxon>
        <taxon>Metazoa</taxon>
        <taxon>Chordata</taxon>
        <taxon>Craniata</taxon>
        <taxon>Vertebrata</taxon>
        <taxon>Euteleostomi</taxon>
        <taxon>Amphibia</taxon>
        <taxon>Batrachia</taxon>
        <taxon>Caudata</taxon>
        <taxon>Salamandroidea</taxon>
        <taxon>Salamandridae</taxon>
        <taxon>Pleurodelinae</taxon>
        <taxon>Pleurodeles</taxon>
    </lineage>
</organism>
<evidence type="ECO:0000313" key="3">
    <source>
        <dbReference type="Proteomes" id="UP001066276"/>
    </source>
</evidence>
<evidence type="ECO:0000313" key="2">
    <source>
        <dbReference type="EMBL" id="KAJ1103191.1"/>
    </source>
</evidence>
<reference evidence="2" key="1">
    <citation type="journal article" date="2022" name="bioRxiv">
        <title>Sequencing and chromosome-scale assembly of the giantPleurodeles waltlgenome.</title>
        <authorList>
            <person name="Brown T."/>
            <person name="Elewa A."/>
            <person name="Iarovenko S."/>
            <person name="Subramanian E."/>
            <person name="Araus A.J."/>
            <person name="Petzold A."/>
            <person name="Susuki M."/>
            <person name="Suzuki K.-i.T."/>
            <person name="Hayashi T."/>
            <person name="Toyoda A."/>
            <person name="Oliveira C."/>
            <person name="Osipova E."/>
            <person name="Leigh N.D."/>
            <person name="Simon A."/>
            <person name="Yun M.H."/>
        </authorList>
    </citation>
    <scope>NUCLEOTIDE SEQUENCE</scope>
    <source>
        <strain evidence="2">20211129_DDA</strain>
        <tissue evidence="2">Liver</tissue>
    </source>
</reference>
<name>A0AAV7MHC7_PLEWA</name>
<feature type="region of interest" description="Disordered" evidence="1">
    <location>
        <begin position="1"/>
        <end position="32"/>
    </location>
</feature>
<gene>
    <name evidence="2" type="ORF">NDU88_000618</name>
</gene>
<dbReference type="AlphaFoldDB" id="A0AAV7MHC7"/>
<proteinExistence type="predicted"/>